<sequence>MKSGKFHASRGIWNIILLAGSRWVAWCYAHLLTGRTFWCLSAPWRSLLNSESDLGSNSGLSGNGENVYPVRLSYQLRFKVRIGAGQHLDLINWKQCRMLYVV</sequence>
<protein>
    <submittedName>
        <fullName evidence="1">Uncharacterized protein</fullName>
    </submittedName>
</protein>
<evidence type="ECO:0000313" key="1">
    <source>
        <dbReference type="EMBL" id="KAL3570730.1"/>
    </source>
</evidence>
<keyword evidence="2" id="KW-1185">Reference proteome</keyword>
<accession>A0ACC4AWX6</accession>
<gene>
    <name evidence="1" type="ORF">D5086_027979</name>
</gene>
<evidence type="ECO:0000313" key="2">
    <source>
        <dbReference type="Proteomes" id="UP000309997"/>
    </source>
</evidence>
<proteinExistence type="predicted"/>
<comment type="caution">
    <text evidence="1">The sequence shown here is derived from an EMBL/GenBank/DDBJ whole genome shotgun (WGS) entry which is preliminary data.</text>
</comment>
<organism evidence="1 2">
    <name type="scientific">Populus alba</name>
    <name type="common">White poplar</name>
    <dbReference type="NCBI Taxonomy" id="43335"/>
    <lineage>
        <taxon>Eukaryota</taxon>
        <taxon>Viridiplantae</taxon>
        <taxon>Streptophyta</taxon>
        <taxon>Embryophyta</taxon>
        <taxon>Tracheophyta</taxon>
        <taxon>Spermatophyta</taxon>
        <taxon>Magnoliopsida</taxon>
        <taxon>eudicotyledons</taxon>
        <taxon>Gunneridae</taxon>
        <taxon>Pentapetalae</taxon>
        <taxon>rosids</taxon>
        <taxon>fabids</taxon>
        <taxon>Malpighiales</taxon>
        <taxon>Salicaceae</taxon>
        <taxon>Saliceae</taxon>
        <taxon>Populus</taxon>
    </lineage>
</organism>
<reference evidence="1 2" key="1">
    <citation type="journal article" date="2024" name="Plant Biotechnol. J.">
        <title>Genome and CRISPR/Cas9 system of a widespread forest tree (Populus alba) in the world.</title>
        <authorList>
            <person name="Liu Y.J."/>
            <person name="Jiang P.F."/>
            <person name="Han X.M."/>
            <person name="Li X.Y."/>
            <person name="Wang H.M."/>
            <person name="Wang Y.J."/>
            <person name="Wang X.X."/>
            <person name="Zeng Q.Y."/>
        </authorList>
    </citation>
    <scope>NUCLEOTIDE SEQUENCE [LARGE SCALE GENOMIC DNA]</scope>
    <source>
        <strain evidence="2">cv. PAL-ZL1</strain>
    </source>
</reference>
<dbReference type="EMBL" id="RCHU02000015">
    <property type="protein sequence ID" value="KAL3570730.1"/>
    <property type="molecule type" value="Genomic_DNA"/>
</dbReference>
<dbReference type="Proteomes" id="UP000309997">
    <property type="component" value="Unassembled WGS sequence"/>
</dbReference>
<name>A0ACC4AWX6_POPAL</name>